<dbReference type="SUPFAM" id="SSF53800">
    <property type="entry name" value="Chelatase"/>
    <property type="match status" value="1"/>
</dbReference>
<proteinExistence type="predicted"/>
<dbReference type="PANTHER" id="PTHR33542:SF5">
    <property type="entry name" value="FERROCHELATASE CHE1"/>
    <property type="match status" value="1"/>
</dbReference>
<dbReference type="Gene3D" id="3.40.50.1400">
    <property type="match status" value="2"/>
</dbReference>
<dbReference type="Pfam" id="PF01903">
    <property type="entry name" value="CbiX"/>
    <property type="match status" value="2"/>
</dbReference>
<sequence>MLIGLAAYAVGLGEGSGAAGVRHDGGMTRPALVAISHGTSSPDGSAAVRGLVKAVGARLMRGGGMLPGAAGHAASGAAALRLGHVDVEQPDVPATLASLPAGMPAVVVPLLLSAGYHVHVDLAEAVGAEGARAVELAAALGPDDRLARVLVRRLLEAEWRPGDVVVLAAAGSSDARAVADCAEMAERLARELGAPVSPGYLSAAEPTLEAAVRRAVAGGGAAADGGAAGGAAGAQRRVVVASYLLAPGYFQDLAVDTARAAGAVAVTEPLLRAGVLPPDELAELVVDRFSAAAARMSTM</sequence>
<evidence type="ECO:0000313" key="4">
    <source>
        <dbReference type="Proteomes" id="UP000610303"/>
    </source>
</evidence>
<dbReference type="GO" id="GO:0016829">
    <property type="term" value="F:lyase activity"/>
    <property type="evidence" value="ECO:0007669"/>
    <property type="project" value="UniProtKB-KW"/>
</dbReference>
<organism evidence="3 4">
    <name type="scientific">Agromyces mediolanus</name>
    <name type="common">Corynebacterium mediolanum</name>
    <dbReference type="NCBI Taxonomy" id="41986"/>
    <lineage>
        <taxon>Bacteria</taxon>
        <taxon>Bacillati</taxon>
        <taxon>Actinomycetota</taxon>
        <taxon>Actinomycetes</taxon>
        <taxon>Micrococcales</taxon>
        <taxon>Microbacteriaceae</taxon>
        <taxon>Agromyces</taxon>
    </lineage>
</organism>
<dbReference type="PANTHER" id="PTHR33542">
    <property type="entry name" value="SIROHYDROCHLORIN FERROCHELATASE, CHLOROPLASTIC"/>
    <property type="match status" value="1"/>
</dbReference>
<keyword evidence="2" id="KW-0456">Lyase</keyword>
<dbReference type="EMBL" id="BMRJ01000006">
    <property type="protein sequence ID" value="GGR36765.1"/>
    <property type="molecule type" value="Genomic_DNA"/>
</dbReference>
<dbReference type="InterPro" id="IPR050963">
    <property type="entry name" value="Sirohydro_Cobaltochel/CbiX"/>
</dbReference>
<evidence type="ECO:0000256" key="2">
    <source>
        <dbReference type="ARBA" id="ARBA00023239"/>
    </source>
</evidence>
<name>A0A918FGS4_AGRME</name>
<dbReference type="CDD" id="cd03416">
    <property type="entry name" value="CbiX_SirB_N"/>
    <property type="match status" value="1"/>
</dbReference>
<evidence type="ECO:0000256" key="1">
    <source>
        <dbReference type="ARBA" id="ARBA00022723"/>
    </source>
</evidence>
<evidence type="ECO:0008006" key="5">
    <source>
        <dbReference type="Google" id="ProtNLM"/>
    </source>
</evidence>
<comment type="caution">
    <text evidence="3">The sequence shown here is derived from an EMBL/GenBank/DDBJ whole genome shotgun (WGS) entry which is preliminary data.</text>
</comment>
<evidence type="ECO:0000313" key="3">
    <source>
        <dbReference type="EMBL" id="GGR36765.1"/>
    </source>
</evidence>
<dbReference type="AlphaFoldDB" id="A0A918FGS4"/>
<dbReference type="GO" id="GO:0046872">
    <property type="term" value="F:metal ion binding"/>
    <property type="evidence" value="ECO:0007669"/>
    <property type="project" value="UniProtKB-KW"/>
</dbReference>
<reference evidence="3" key="2">
    <citation type="submission" date="2020-09" db="EMBL/GenBank/DDBJ databases">
        <authorList>
            <person name="Sun Q."/>
            <person name="Ohkuma M."/>
        </authorList>
    </citation>
    <scope>NUCLEOTIDE SEQUENCE</scope>
    <source>
        <strain evidence="3">JCM 3346</strain>
    </source>
</reference>
<keyword evidence="4" id="KW-1185">Reference proteome</keyword>
<protein>
    <recommendedName>
        <fullName evidence="5">Cobalamin biosynthesis protein CbiX</fullName>
    </recommendedName>
</protein>
<dbReference type="InterPro" id="IPR002762">
    <property type="entry name" value="CbiX-like"/>
</dbReference>
<gene>
    <name evidence="3" type="ORF">GCM10010196_33370</name>
</gene>
<accession>A0A918FGS4</accession>
<reference evidence="3" key="1">
    <citation type="journal article" date="2014" name="Int. J. Syst. Evol. Microbiol.">
        <title>Complete genome sequence of Corynebacterium casei LMG S-19264T (=DSM 44701T), isolated from a smear-ripened cheese.</title>
        <authorList>
            <consortium name="US DOE Joint Genome Institute (JGI-PGF)"/>
            <person name="Walter F."/>
            <person name="Albersmeier A."/>
            <person name="Kalinowski J."/>
            <person name="Ruckert C."/>
        </authorList>
    </citation>
    <scope>NUCLEOTIDE SEQUENCE</scope>
    <source>
        <strain evidence="3">JCM 3346</strain>
    </source>
</reference>
<dbReference type="Proteomes" id="UP000610303">
    <property type="component" value="Unassembled WGS sequence"/>
</dbReference>
<keyword evidence="1" id="KW-0479">Metal-binding</keyword>